<dbReference type="GO" id="GO:0016780">
    <property type="term" value="F:phosphotransferase activity, for other substituted phosphate groups"/>
    <property type="evidence" value="ECO:0007669"/>
    <property type="project" value="TreeGrafter"/>
</dbReference>
<gene>
    <name evidence="4" type="ORF">H9734_01765</name>
</gene>
<evidence type="ECO:0000313" key="4">
    <source>
        <dbReference type="EMBL" id="HIX76315.1"/>
    </source>
</evidence>
<comment type="caution">
    <text evidence="4">The sequence shown here is derived from an EMBL/GenBank/DDBJ whole genome shotgun (WGS) entry which is preliminary data.</text>
</comment>
<name>A0A9D2BH21_9FIRM</name>
<feature type="non-terminal residue" evidence="4">
    <location>
        <position position="357"/>
    </location>
</feature>
<dbReference type="InterPro" id="IPR003362">
    <property type="entry name" value="Bact_transf"/>
</dbReference>
<dbReference type="Proteomes" id="UP000886890">
    <property type="component" value="Unassembled WGS sequence"/>
</dbReference>
<evidence type="ECO:0000256" key="2">
    <source>
        <dbReference type="SAM" id="Phobius"/>
    </source>
</evidence>
<dbReference type="Pfam" id="PF02397">
    <property type="entry name" value="Bac_transf"/>
    <property type="match status" value="1"/>
</dbReference>
<feature type="transmembrane region" description="Helical" evidence="2">
    <location>
        <begin position="82"/>
        <end position="108"/>
    </location>
</feature>
<keyword evidence="4" id="KW-0808">Transferase</keyword>
<proteinExistence type="inferred from homology"/>
<keyword evidence="2" id="KW-1133">Transmembrane helix</keyword>
<feature type="domain" description="Bacterial sugar transferase" evidence="3">
    <location>
        <begin position="259"/>
        <end position="357"/>
    </location>
</feature>
<dbReference type="AlphaFoldDB" id="A0A9D2BH21"/>
<feature type="transmembrane region" description="Helical" evidence="2">
    <location>
        <begin position="114"/>
        <end position="132"/>
    </location>
</feature>
<evidence type="ECO:0000259" key="3">
    <source>
        <dbReference type="Pfam" id="PF02397"/>
    </source>
</evidence>
<dbReference type="PANTHER" id="PTHR30576">
    <property type="entry name" value="COLANIC BIOSYNTHESIS UDP-GLUCOSE LIPID CARRIER TRANSFERASE"/>
    <property type="match status" value="1"/>
</dbReference>
<sequence>MKTKNRDQYKRILRALAVLVILFLESMVFSAVWQRYYAAHLWIEPFWFWGDIFIVFVYAAYELLFMYIYGALKIGYLKGSNVIYSQALSGMCANVVMYLQILLLWRHLPDPRPLIVMTVIDILIAAVCSFLFDRLFTHLFPPKQLLLIYDEYPVETLCGKMNSRRDKFRIVKRISVSEGEETVQKAIEEWGQEGVVLGDLHSETRNRLLKFCYARSIRVYLTPKVSDIILKSSETLDMFDTPLFLAKNYGLTVEQRLAKRILDLAVSCVLLIIASPFMLITAAAIHFYDRGPVFFKQKRLTKDGKEFEIYKFRSMIVDAEKDGVARLATTGDSRITPVGKVIRATRIDELPQLLNIL</sequence>
<comment type="similarity">
    <text evidence="1">Belongs to the bacterial sugar transferase family.</text>
</comment>
<accession>A0A9D2BH21</accession>
<protein>
    <submittedName>
        <fullName evidence="4">Sugar transferase</fullName>
    </submittedName>
</protein>
<feature type="transmembrane region" description="Helical" evidence="2">
    <location>
        <begin position="264"/>
        <end position="288"/>
    </location>
</feature>
<evidence type="ECO:0000313" key="5">
    <source>
        <dbReference type="Proteomes" id="UP000886890"/>
    </source>
</evidence>
<keyword evidence="2" id="KW-0812">Transmembrane</keyword>
<reference evidence="4" key="2">
    <citation type="submission" date="2021-04" db="EMBL/GenBank/DDBJ databases">
        <authorList>
            <person name="Gilroy R."/>
        </authorList>
    </citation>
    <scope>NUCLEOTIDE SEQUENCE</scope>
    <source>
        <strain evidence="4">CHK183-1962</strain>
    </source>
</reference>
<dbReference type="EMBL" id="DXEK01000025">
    <property type="protein sequence ID" value="HIX76315.1"/>
    <property type="molecule type" value="Genomic_DNA"/>
</dbReference>
<feature type="transmembrane region" description="Helical" evidence="2">
    <location>
        <begin position="46"/>
        <end position="70"/>
    </location>
</feature>
<dbReference type="PANTHER" id="PTHR30576:SF20">
    <property type="entry name" value="QUINOVOSAMINEPHOSPHOTRANSFERAE-RELATED"/>
    <property type="match status" value="1"/>
</dbReference>
<organism evidence="4 5">
    <name type="scientific">Candidatus Fusicatenibacter merdavium</name>
    <dbReference type="NCBI Taxonomy" id="2838600"/>
    <lineage>
        <taxon>Bacteria</taxon>
        <taxon>Bacillati</taxon>
        <taxon>Bacillota</taxon>
        <taxon>Clostridia</taxon>
        <taxon>Lachnospirales</taxon>
        <taxon>Lachnospiraceae</taxon>
        <taxon>Fusicatenibacter</taxon>
    </lineage>
</organism>
<evidence type="ECO:0000256" key="1">
    <source>
        <dbReference type="ARBA" id="ARBA00006464"/>
    </source>
</evidence>
<keyword evidence="2" id="KW-0472">Membrane</keyword>
<feature type="transmembrane region" description="Helical" evidence="2">
    <location>
        <begin position="12"/>
        <end position="34"/>
    </location>
</feature>
<reference evidence="4" key="1">
    <citation type="journal article" date="2021" name="PeerJ">
        <title>Extensive microbial diversity within the chicken gut microbiome revealed by metagenomics and culture.</title>
        <authorList>
            <person name="Gilroy R."/>
            <person name="Ravi A."/>
            <person name="Getino M."/>
            <person name="Pursley I."/>
            <person name="Horton D.L."/>
            <person name="Alikhan N.F."/>
            <person name="Baker D."/>
            <person name="Gharbi K."/>
            <person name="Hall N."/>
            <person name="Watson M."/>
            <person name="Adriaenssens E.M."/>
            <person name="Foster-Nyarko E."/>
            <person name="Jarju S."/>
            <person name="Secka A."/>
            <person name="Antonio M."/>
            <person name="Oren A."/>
            <person name="Chaudhuri R.R."/>
            <person name="La Ragione R."/>
            <person name="Hildebrand F."/>
            <person name="Pallen M.J."/>
        </authorList>
    </citation>
    <scope>NUCLEOTIDE SEQUENCE</scope>
    <source>
        <strain evidence="4">CHK183-1962</strain>
    </source>
</reference>